<protein>
    <submittedName>
        <fullName evidence="3">Uncharacterized protein</fullName>
    </submittedName>
</protein>
<evidence type="ECO:0000256" key="2">
    <source>
        <dbReference type="SAM" id="Phobius"/>
    </source>
</evidence>
<feature type="region of interest" description="Disordered" evidence="1">
    <location>
        <begin position="211"/>
        <end position="250"/>
    </location>
</feature>
<feature type="compositionally biased region" description="Polar residues" evidence="1">
    <location>
        <begin position="228"/>
        <end position="250"/>
    </location>
</feature>
<proteinExistence type="predicted"/>
<feature type="transmembrane region" description="Helical" evidence="2">
    <location>
        <begin position="65"/>
        <end position="83"/>
    </location>
</feature>
<dbReference type="Proteomes" id="UP000662931">
    <property type="component" value="Chromosome 1"/>
</dbReference>
<keyword evidence="2" id="KW-0472">Membrane</keyword>
<evidence type="ECO:0000256" key="1">
    <source>
        <dbReference type="SAM" id="MobiDB-lite"/>
    </source>
</evidence>
<organism evidence="3 4">
    <name type="scientific">Eeniella nana</name>
    <name type="common">Yeast</name>
    <name type="synonym">Brettanomyces nanus</name>
    <dbReference type="NCBI Taxonomy" id="13502"/>
    <lineage>
        <taxon>Eukaryota</taxon>
        <taxon>Fungi</taxon>
        <taxon>Dikarya</taxon>
        <taxon>Ascomycota</taxon>
        <taxon>Saccharomycotina</taxon>
        <taxon>Pichiomycetes</taxon>
        <taxon>Pichiales</taxon>
        <taxon>Pichiaceae</taxon>
        <taxon>Brettanomyces</taxon>
    </lineage>
</organism>
<evidence type="ECO:0000313" key="4">
    <source>
        <dbReference type="Proteomes" id="UP000662931"/>
    </source>
</evidence>
<feature type="compositionally biased region" description="Basic and acidic residues" evidence="1">
    <location>
        <begin position="216"/>
        <end position="225"/>
    </location>
</feature>
<gene>
    <name evidence="3" type="ORF">FOA43_001351</name>
</gene>
<sequence>MFSLIILTTGVVISFVYPLYRTYGLLSEDKGSARNGPQMAKQIVENLSGILNVPKVRMDQLEECIAYWAIVSICYFIGSFKVVAFAQGIVPFGSLLMLYLKAWLVFPIVPAPVSEGNTKVTGTYIIYHYYLYQWLADLTWAYPGTNATDFGSGTKNNSSSSLASSATVDGFDMVTDLVNDKNYILSESTSGSQSMNEEFRNSFMKSRRKSYGTLNKAKDKAKDIDQSDGGNRKSSWSFGFSSRHANQPVN</sequence>
<reference evidence="3" key="1">
    <citation type="submission" date="2020-10" db="EMBL/GenBank/DDBJ databases">
        <authorList>
            <person name="Roach M.J.R."/>
        </authorList>
    </citation>
    <scope>NUCLEOTIDE SEQUENCE</scope>
    <source>
        <strain evidence="3">CBS 1945</strain>
    </source>
</reference>
<dbReference type="GeneID" id="62194752"/>
<accession>A0A875S1Q8</accession>
<dbReference type="OrthoDB" id="3997913at2759"/>
<dbReference type="AlphaFoldDB" id="A0A875S1Q8"/>
<name>A0A875S1Q8_EENNA</name>
<keyword evidence="2" id="KW-0812">Transmembrane</keyword>
<dbReference type="KEGG" id="bnn:FOA43_001351"/>
<dbReference type="EMBL" id="CP064812">
    <property type="protein sequence ID" value="QPG74032.1"/>
    <property type="molecule type" value="Genomic_DNA"/>
</dbReference>
<keyword evidence="4" id="KW-1185">Reference proteome</keyword>
<evidence type="ECO:0000313" key="3">
    <source>
        <dbReference type="EMBL" id="QPG74032.1"/>
    </source>
</evidence>
<dbReference type="RefSeq" id="XP_038777597.1">
    <property type="nucleotide sequence ID" value="XM_038921669.1"/>
</dbReference>
<keyword evidence="2" id="KW-1133">Transmembrane helix</keyword>